<evidence type="ECO:0000313" key="2">
    <source>
        <dbReference type="Proteomes" id="UP000324222"/>
    </source>
</evidence>
<name>A0A5B7FNU7_PORTR</name>
<keyword evidence="2" id="KW-1185">Reference proteome</keyword>
<gene>
    <name evidence="1" type="ORF">E2C01_041940</name>
</gene>
<reference evidence="1 2" key="1">
    <citation type="submission" date="2019-05" db="EMBL/GenBank/DDBJ databases">
        <title>Another draft genome of Portunus trituberculatus and its Hox gene families provides insights of decapod evolution.</title>
        <authorList>
            <person name="Jeong J.-H."/>
            <person name="Song I."/>
            <person name="Kim S."/>
            <person name="Choi T."/>
            <person name="Kim D."/>
            <person name="Ryu S."/>
            <person name="Kim W."/>
        </authorList>
    </citation>
    <scope>NUCLEOTIDE SEQUENCE [LARGE SCALE GENOMIC DNA]</scope>
    <source>
        <tissue evidence="1">Muscle</tissue>
    </source>
</reference>
<protein>
    <submittedName>
        <fullName evidence="1">Uncharacterized protein</fullName>
    </submittedName>
</protein>
<dbReference type="EMBL" id="VSRR010008140">
    <property type="protein sequence ID" value="MPC48172.1"/>
    <property type="molecule type" value="Genomic_DNA"/>
</dbReference>
<comment type="caution">
    <text evidence="1">The sequence shown here is derived from an EMBL/GenBank/DDBJ whole genome shotgun (WGS) entry which is preliminary data.</text>
</comment>
<sequence>MNFKKLHLLKRMEKRHKVNFQERQDVVITCLAALPPNRRHAAVCNTVGDAQFTSVPFPSVDLNHNSYDEFT</sequence>
<organism evidence="1 2">
    <name type="scientific">Portunus trituberculatus</name>
    <name type="common">Swimming crab</name>
    <name type="synonym">Neptunus trituberculatus</name>
    <dbReference type="NCBI Taxonomy" id="210409"/>
    <lineage>
        <taxon>Eukaryota</taxon>
        <taxon>Metazoa</taxon>
        <taxon>Ecdysozoa</taxon>
        <taxon>Arthropoda</taxon>
        <taxon>Crustacea</taxon>
        <taxon>Multicrustacea</taxon>
        <taxon>Malacostraca</taxon>
        <taxon>Eumalacostraca</taxon>
        <taxon>Eucarida</taxon>
        <taxon>Decapoda</taxon>
        <taxon>Pleocyemata</taxon>
        <taxon>Brachyura</taxon>
        <taxon>Eubrachyura</taxon>
        <taxon>Portunoidea</taxon>
        <taxon>Portunidae</taxon>
        <taxon>Portuninae</taxon>
        <taxon>Portunus</taxon>
    </lineage>
</organism>
<evidence type="ECO:0000313" key="1">
    <source>
        <dbReference type="EMBL" id="MPC48172.1"/>
    </source>
</evidence>
<accession>A0A5B7FNU7</accession>
<dbReference type="AlphaFoldDB" id="A0A5B7FNU7"/>
<dbReference type="Proteomes" id="UP000324222">
    <property type="component" value="Unassembled WGS sequence"/>
</dbReference>
<proteinExistence type="predicted"/>